<dbReference type="OrthoDB" id="5153245at2759"/>
<reference evidence="2 3" key="1">
    <citation type="submission" date="2018-01" db="EMBL/GenBank/DDBJ databases">
        <title>Harnessing the power of phylogenomics to disentangle the directionality and signatures of interkingdom host jumping in the parasitic fungal genus Tolypocladium.</title>
        <authorList>
            <person name="Quandt C.A."/>
            <person name="Patterson W."/>
            <person name="Spatafora J.W."/>
        </authorList>
    </citation>
    <scope>NUCLEOTIDE SEQUENCE [LARGE SCALE GENOMIC DNA]</scope>
    <source>
        <strain evidence="2 3">NRBC 100945</strain>
    </source>
</reference>
<feature type="compositionally biased region" description="Polar residues" evidence="1">
    <location>
        <begin position="292"/>
        <end position="302"/>
    </location>
</feature>
<evidence type="ECO:0000313" key="3">
    <source>
        <dbReference type="Proteomes" id="UP000237481"/>
    </source>
</evidence>
<feature type="region of interest" description="Disordered" evidence="1">
    <location>
        <begin position="282"/>
        <end position="302"/>
    </location>
</feature>
<dbReference type="AlphaFoldDB" id="A0A2S4KUQ0"/>
<protein>
    <submittedName>
        <fullName evidence="2">Uncharacterized protein</fullName>
    </submittedName>
</protein>
<accession>A0A2S4KUQ0</accession>
<gene>
    <name evidence="2" type="ORF">TPAR_05877</name>
</gene>
<dbReference type="STRING" id="94208.A0A2S4KUQ0"/>
<evidence type="ECO:0000313" key="2">
    <source>
        <dbReference type="EMBL" id="POR33919.1"/>
    </source>
</evidence>
<dbReference type="EMBL" id="PKSG01000606">
    <property type="protein sequence ID" value="POR33919.1"/>
    <property type="molecule type" value="Genomic_DNA"/>
</dbReference>
<comment type="caution">
    <text evidence="2">The sequence shown here is derived from an EMBL/GenBank/DDBJ whole genome shotgun (WGS) entry which is preliminary data.</text>
</comment>
<keyword evidence="3" id="KW-1185">Reference proteome</keyword>
<evidence type="ECO:0000256" key="1">
    <source>
        <dbReference type="SAM" id="MobiDB-lite"/>
    </source>
</evidence>
<sequence length="531" mass="59073">MDTPSTPDHPASAELLLVSPLVASASRALSQKRRVTPRCEASSPKSIAVIIRPAFLDPLQSRIQRPAGLNPLRWPTIAQEARIDARKPFLPNPLRARPTYQDPLRSASTRPWSQLLRQARQVTVPFDLRDDPAALSKSENREILNQIFPSTTSVGSDGIFLYIYVSEMPPRPWPKTIAGLPLYLAPRAGPEYCPMPAGWPVHRRNGTIANQMDGRDMKPWTPLFEAVRDYFLSLKISITQVIYWGNFLVIVLEHRGIDTARLPWKAGRISCQYLYDDEMGKPRLPQARRQTDPTPGNPDQSQYINLQPGMRVTSAYMPNRPGMFQATTTGVLVKDSIGNEFMTVASHGFPDECGTPVNHALPTSGRRIGEVISEVTGTNVGLVMLEADEKFVNITFESDYITEPVRLKQLVQADKLRRGDAVVLDSPDTGCIDGTFQAQAYQRVPTDDRNEPEQHWVFTTWYYMGQGSGTNLQARMCGSAIWTEEGDVVGFFRCAPEVGNRGTMQDWCAATAADGLINRGFALVDTSGQEL</sequence>
<proteinExistence type="predicted"/>
<dbReference type="Proteomes" id="UP000237481">
    <property type="component" value="Unassembled WGS sequence"/>
</dbReference>
<organism evidence="2 3">
    <name type="scientific">Tolypocladium paradoxum</name>
    <dbReference type="NCBI Taxonomy" id="94208"/>
    <lineage>
        <taxon>Eukaryota</taxon>
        <taxon>Fungi</taxon>
        <taxon>Dikarya</taxon>
        <taxon>Ascomycota</taxon>
        <taxon>Pezizomycotina</taxon>
        <taxon>Sordariomycetes</taxon>
        <taxon>Hypocreomycetidae</taxon>
        <taxon>Hypocreales</taxon>
        <taxon>Ophiocordycipitaceae</taxon>
        <taxon>Tolypocladium</taxon>
    </lineage>
</organism>
<name>A0A2S4KUQ0_9HYPO</name>